<evidence type="ECO:0000256" key="2">
    <source>
        <dbReference type="ARBA" id="ARBA00009399"/>
    </source>
</evidence>
<evidence type="ECO:0000313" key="8">
    <source>
        <dbReference type="EMBL" id="ANX12574.1"/>
    </source>
</evidence>
<organism evidence="8 9">
    <name type="scientific">Fictibacillus arsenicus</name>
    <dbReference type="NCBI Taxonomy" id="255247"/>
    <lineage>
        <taxon>Bacteria</taxon>
        <taxon>Bacillati</taxon>
        <taxon>Bacillota</taxon>
        <taxon>Bacilli</taxon>
        <taxon>Bacillales</taxon>
        <taxon>Fictibacillaceae</taxon>
        <taxon>Fictibacillus</taxon>
    </lineage>
</organism>
<evidence type="ECO:0000256" key="3">
    <source>
        <dbReference type="ARBA" id="ARBA00022692"/>
    </source>
</evidence>
<keyword evidence="5 6" id="KW-0472">Membrane</keyword>
<dbReference type="GO" id="GO:0005886">
    <property type="term" value="C:plasma membrane"/>
    <property type="evidence" value="ECO:0007669"/>
    <property type="project" value="TreeGrafter"/>
</dbReference>
<dbReference type="EMBL" id="CP016761">
    <property type="protein sequence ID" value="ANX12574.1"/>
    <property type="molecule type" value="Genomic_DNA"/>
</dbReference>
<keyword evidence="9" id="KW-1185">Reference proteome</keyword>
<dbReference type="InterPro" id="IPR051401">
    <property type="entry name" value="GtrA_CellWall_Glycosyl"/>
</dbReference>
<dbReference type="PANTHER" id="PTHR38459">
    <property type="entry name" value="PROPHAGE BACTOPRENOL-LINKED GLUCOSE TRANSLOCASE HOMOLOG"/>
    <property type="match status" value="1"/>
</dbReference>
<dbReference type="Pfam" id="PF04138">
    <property type="entry name" value="GtrA_DPMS_TM"/>
    <property type="match status" value="1"/>
</dbReference>
<protein>
    <recommendedName>
        <fullName evidence="7">GtrA/DPMS transmembrane domain-containing protein</fullName>
    </recommendedName>
</protein>
<accession>A0A1B1Z596</accession>
<dbReference type="OrthoDB" id="9812049at2"/>
<evidence type="ECO:0000259" key="7">
    <source>
        <dbReference type="Pfam" id="PF04138"/>
    </source>
</evidence>
<dbReference type="GO" id="GO:0000271">
    <property type="term" value="P:polysaccharide biosynthetic process"/>
    <property type="evidence" value="ECO:0007669"/>
    <property type="project" value="InterPro"/>
</dbReference>
<dbReference type="AlphaFoldDB" id="A0A1B1Z596"/>
<feature type="transmembrane region" description="Helical" evidence="6">
    <location>
        <begin position="77"/>
        <end position="98"/>
    </location>
</feature>
<keyword evidence="3 6" id="KW-0812">Transmembrane</keyword>
<dbReference type="KEGG" id="far:ABE41_011180"/>
<sequence length="144" mass="16171">MNHIISTFENFLKPTNSFLKFVIVGVINTCIGLSVIFILINIFHIGYWPATFIGNAAGAAISYILNRKFTFQSKTSIGRSSIRFLTVILISYFGAYSLSDQIINTAFQHADLQIITNKEASVLLGSCLYTFANYLGQKYFVFTR</sequence>
<feature type="transmembrane region" description="Helical" evidence="6">
    <location>
        <begin position="21"/>
        <end position="40"/>
    </location>
</feature>
<feature type="domain" description="GtrA/DPMS transmembrane" evidence="7">
    <location>
        <begin position="20"/>
        <end position="142"/>
    </location>
</feature>
<evidence type="ECO:0000256" key="1">
    <source>
        <dbReference type="ARBA" id="ARBA00004141"/>
    </source>
</evidence>
<reference evidence="8 9" key="1">
    <citation type="submission" date="2016-08" db="EMBL/GenBank/DDBJ databases">
        <title>Complete genome sequence of Fictibacillus arsenicus G25-54, a strain with toxicity to nematodes and a potential arsenic-resistance activity.</title>
        <authorList>
            <person name="Zheng Z."/>
        </authorList>
    </citation>
    <scope>NUCLEOTIDE SEQUENCE [LARGE SCALE GENOMIC DNA]</scope>
    <source>
        <strain evidence="8 9">G25-54</strain>
    </source>
</reference>
<comment type="subcellular location">
    <subcellularLocation>
        <location evidence="1">Membrane</location>
        <topology evidence="1">Multi-pass membrane protein</topology>
    </subcellularLocation>
</comment>
<dbReference type="Proteomes" id="UP000077412">
    <property type="component" value="Chromosome"/>
</dbReference>
<feature type="transmembrane region" description="Helical" evidence="6">
    <location>
        <begin position="46"/>
        <end position="65"/>
    </location>
</feature>
<dbReference type="PANTHER" id="PTHR38459:SF1">
    <property type="entry name" value="PROPHAGE BACTOPRENOL-LINKED GLUCOSE TRANSLOCASE HOMOLOG"/>
    <property type="match status" value="1"/>
</dbReference>
<dbReference type="InterPro" id="IPR007267">
    <property type="entry name" value="GtrA_DPMS_TM"/>
</dbReference>
<keyword evidence="4 6" id="KW-1133">Transmembrane helix</keyword>
<name>A0A1B1Z596_9BACL</name>
<gene>
    <name evidence="8" type="ORF">ABE41_011180</name>
</gene>
<proteinExistence type="inferred from homology"/>
<comment type="similarity">
    <text evidence="2">Belongs to the GtrA family.</text>
</comment>
<evidence type="ECO:0000256" key="5">
    <source>
        <dbReference type="ARBA" id="ARBA00023136"/>
    </source>
</evidence>
<evidence type="ECO:0000313" key="9">
    <source>
        <dbReference type="Proteomes" id="UP000077412"/>
    </source>
</evidence>
<evidence type="ECO:0000256" key="4">
    <source>
        <dbReference type="ARBA" id="ARBA00022989"/>
    </source>
</evidence>
<dbReference type="RefSeq" id="WP_066290151.1">
    <property type="nucleotide sequence ID" value="NZ_CP016761.1"/>
</dbReference>
<dbReference type="STRING" id="255247.ABE41_011180"/>
<evidence type="ECO:0000256" key="6">
    <source>
        <dbReference type="SAM" id="Phobius"/>
    </source>
</evidence>